<keyword evidence="4" id="KW-0560">Oxidoreductase</keyword>
<evidence type="ECO:0000256" key="1">
    <source>
        <dbReference type="ARBA" id="ARBA00007801"/>
    </source>
</evidence>
<sequence>MALRTSKTDLLIIGAGPAGLMAACWASQFSEGMSTRMIDLKSARTATGHADGIHSRTLEIFDSFGIVDPILRRGVHEVEMGYWGVNTESGKLECQQRMRSQREGLSRFGQMLLNQGQVEQVMIDHINAQGHLSIERNKRADKIYFTDDPTHPVSVEVKSVRADRMVAAIQDGTAGEHGHAEVTEAIQAQYVVACDGARSLVREQLGVPLESKSTDSMWAVIDIVPITDFPDIRQSCAVHSDKYGSIMTAPRENRLVRFYLQLTGGSDLEKKALEQTEESPDAIIQLAQRIMKPYSLTYEHCDWWSIYPIKQGLVTNSQVKNRVFLTGDAAHTHSPKAGQGMNVSIQDTYNLVWKLGLVITGVAQPTILETYESERHPVAEQLMKMDAELVEAYERTGGSISHVSQIRDEHAGFMSGVEVTYPESLLVASKGGTERAKGITVGMRMRSWPVVNHANGSTVQLANVLSSNGAWRLVVFAGDLRQSEQTERLGAFTENFNKQPLLSSSRRTVPLKKGHMALEVILIHAGSRSSVSLMDLPEIFRPFDEKLGWDYGKVFADDESYGQGSGHAYREYGISEDTGYLVLVRPDQHVAMVTGIGDEEQIERYFSRWHARSSVYN</sequence>
<keyword evidence="8" id="KW-1185">Reference proteome</keyword>
<evidence type="ECO:0000313" key="8">
    <source>
        <dbReference type="Proteomes" id="UP001610563"/>
    </source>
</evidence>
<dbReference type="Gene3D" id="3.50.50.60">
    <property type="entry name" value="FAD/NAD(P)-binding domain"/>
    <property type="match status" value="1"/>
</dbReference>
<protein>
    <submittedName>
        <fullName evidence="7">FAD binding domain-containing protein</fullName>
    </submittedName>
</protein>
<dbReference type="Pfam" id="PF07976">
    <property type="entry name" value="Phe_hydrox_dim"/>
    <property type="match status" value="1"/>
</dbReference>
<comment type="caution">
    <text evidence="7">The sequence shown here is derived from an EMBL/GenBank/DDBJ whole genome shotgun (WGS) entry which is preliminary data.</text>
</comment>
<dbReference type="SUPFAM" id="SSF52833">
    <property type="entry name" value="Thioredoxin-like"/>
    <property type="match status" value="1"/>
</dbReference>
<dbReference type="Gene3D" id="3.30.9.10">
    <property type="entry name" value="D-Amino Acid Oxidase, subunit A, domain 2"/>
    <property type="match status" value="1"/>
</dbReference>
<dbReference type="SUPFAM" id="SSF51905">
    <property type="entry name" value="FAD/NAD(P)-binding domain"/>
    <property type="match status" value="1"/>
</dbReference>
<dbReference type="InterPro" id="IPR002938">
    <property type="entry name" value="FAD-bd"/>
</dbReference>
<comment type="similarity">
    <text evidence="1">Belongs to the PheA/TfdB FAD monooxygenase family.</text>
</comment>
<feature type="domain" description="Phenol hydroxylase-like C-terminal dimerisation" evidence="6">
    <location>
        <begin position="419"/>
        <end position="610"/>
    </location>
</feature>
<keyword evidence="3" id="KW-0274">FAD</keyword>
<evidence type="ECO:0000259" key="5">
    <source>
        <dbReference type="Pfam" id="PF01494"/>
    </source>
</evidence>
<accession>A0ABR4FSL0</accession>
<feature type="domain" description="FAD-binding" evidence="5">
    <location>
        <begin position="7"/>
        <end position="384"/>
    </location>
</feature>
<dbReference type="PANTHER" id="PTHR43004:SF20">
    <property type="entry name" value="2-MONOOXYGENASE, PUTATIVE (AFU_ORTHOLOGUE AFUA_1G13660)-RELATED"/>
    <property type="match status" value="1"/>
</dbReference>
<dbReference type="PANTHER" id="PTHR43004">
    <property type="entry name" value="TRK SYSTEM POTASSIUM UPTAKE PROTEIN"/>
    <property type="match status" value="1"/>
</dbReference>
<dbReference type="InterPro" id="IPR050641">
    <property type="entry name" value="RIFMO-like"/>
</dbReference>
<gene>
    <name evidence="7" type="ORF">BJX66DRAFT_346948</name>
</gene>
<evidence type="ECO:0000259" key="6">
    <source>
        <dbReference type="Pfam" id="PF07976"/>
    </source>
</evidence>
<dbReference type="PROSITE" id="PS51257">
    <property type="entry name" value="PROKAR_LIPOPROTEIN"/>
    <property type="match status" value="1"/>
</dbReference>
<dbReference type="EMBL" id="JBFTWV010000122">
    <property type="protein sequence ID" value="KAL2786246.1"/>
    <property type="molecule type" value="Genomic_DNA"/>
</dbReference>
<dbReference type="SUPFAM" id="SSF54373">
    <property type="entry name" value="FAD-linked reductases, C-terminal domain"/>
    <property type="match status" value="1"/>
</dbReference>
<dbReference type="Pfam" id="PF01494">
    <property type="entry name" value="FAD_binding_3"/>
    <property type="match status" value="1"/>
</dbReference>
<dbReference type="CDD" id="cd02979">
    <property type="entry name" value="PHOX_C"/>
    <property type="match status" value="1"/>
</dbReference>
<reference evidence="7 8" key="1">
    <citation type="submission" date="2024-07" db="EMBL/GenBank/DDBJ databases">
        <title>Section-level genome sequencing and comparative genomics of Aspergillus sections Usti and Cavernicolus.</title>
        <authorList>
            <consortium name="Lawrence Berkeley National Laboratory"/>
            <person name="Nybo J.L."/>
            <person name="Vesth T.C."/>
            <person name="Theobald S."/>
            <person name="Frisvad J.C."/>
            <person name="Larsen T.O."/>
            <person name="Kjaerboelling I."/>
            <person name="Rothschild-Mancinelli K."/>
            <person name="Lyhne E.K."/>
            <person name="Kogle M.E."/>
            <person name="Barry K."/>
            <person name="Clum A."/>
            <person name="Na H."/>
            <person name="Ledsgaard L."/>
            <person name="Lin J."/>
            <person name="Lipzen A."/>
            <person name="Kuo A."/>
            <person name="Riley R."/>
            <person name="Mondo S."/>
            <person name="Labutti K."/>
            <person name="Haridas S."/>
            <person name="Pangalinan J."/>
            <person name="Salamov A.A."/>
            <person name="Simmons B.A."/>
            <person name="Magnuson J.K."/>
            <person name="Chen J."/>
            <person name="Drula E."/>
            <person name="Henrissat B."/>
            <person name="Wiebenga A."/>
            <person name="Lubbers R.J."/>
            <person name="Gomes A.C."/>
            <person name="Makela M.R."/>
            <person name="Stajich J."/>
            <person name="Grigoriev I.V."/>
            <person name="Mortensen U.H."/>
            <person name="De Vries R.P."/>
            <person name="Baker S.E."/>
            <person name="Andersen M.R."/>
        </authorList>
    </citation>
    <scope>NUCLEOTIDE SEQUENCE [LARGE SCALE GENOMIC DNA]</scope>
    <source>
        <strain evidence="7 8">CBS 209.92</strain>
    </source>
</reference>
<proteinExistence type="inferred from homology"/>
<evidence type="ECO:0000256" key="4">
    <source>
        <dbReference type="ARBA" id="ARBA00023002"/>
    </source>
</evidence>
<dbReference type="InterPro" id="IPR038220">
    <property type="entry name" value="PHOX_C_sf"/>
</dbReference>
<evidence type="ECO:0000256" key="2">
    <source>
        <dbReference type="ARBA" id="ARBA00022630"/>
    </source>
</evidence>
<evidence type="ECO:0000256" key="3">
    <source>
        <dbReference type="ARBA" id="ARBA00022827"/>
    </source>
</evidence>
<dbReference type="InterPro" id="IPR036249">
    <property type="entry name" value="Thioredoxin-like_sf"/>
</dbReference>
<name>A0ABR4FSL0_9EURO</name>
<dbReference type="Gene3D" id="3.40.30.20">
    <property type="match status" value="1"/>
</dbReference>
<organism evidence="7 8">
    <name type="scientific">Aspergillus keveii</name>
    <dbReference type="NCBI Taxonomy" id="714993"/>
    <lineage>
        <taxon>Eukaryota</taxon>
        <taxon>Fungi</taxon>
        <taxon>Dikarya</taxon>
        <taxon>Ascomycota</taxon>
        <taxon>Pezizomycotina</taxon>
        <taxon>Eurotiomycetes</taxon>
        <taxon>Eurotiomycetidae</taxon>
        <taxon>Eurotiales</taxon>
        <taxon>Aspergillaceae</taxon>
        <taxon>Aspergillus</taxon>
        <taxon>Aspergillus subgen. Nidulantes</taxon>
    </lineage>
</organism>
<dbReference type="InterPro" id="IPR036188">
    <property type="entry name" value="FAD/NAD-bd_sf"/>
</dbReference>
<dbReference type="PRINTS" id="PR00420">
    <property type="entry name" value="RNGMNOXGNASE"/>
</dbReference>
<keyword evidence="2" id="KW-0285">Flavoprotein</keyword>
<dbReference type="Proteomes" id="UP001610563">
    <property type="component" value="Unassembled WGS sequence"/>
</dbReference>
<evidence type="ECO:0000313" key="7">
    <source>
        <dbReference type="EMBL" id="KAL2786246.1"/>
    </source>
</evidence>
<dbReference type="InterPro" id="IPR012941">
    <property type="entry name" value="Phe_hydrox_C_dim_dom"/>
</dbReference>